<dbReference type="EMBL" id="CP018477">
    <property type="protein sequence ID" value="ASV76326.1"/>
    <property type="molecule type" value="Genomic_DNA"/>
</dbReference>
<evidence type="ECO:0000313" key="1">
    <source>
        <dbReference type="EMBL" id="ASV76326.1"/>
    </source>
</evidence>
<dbReference type="Proteomes" id="UP000215086">
    <property type="component" value="Chromosome"/>
</dbReference>
<dbReference type="PANTHER" id="PTHR30217">
    <property type="entry name" value="PEPTIDASE U32 FAMILY"/>
    <property type="match status" value="1"/>
</dbReference>
<dbReference type="InterPro" id="IPR051454">
    <property type="entry name" value="RNA/ubiquinone_mod_enzymes"/>
</dbReference>
<protein>
    <submittedName>
        <fullName evidence="1">Peptidase, U32 family</fullName>
    </submittedName>
</protein>
<dbReference type="Pfam" id="PF01136">
    <property type="entry name" value="Peptidase_U32"/>
    <property type="match status" value="1"/>
</dbReference>
<reference evidence="1 2" key="1">
    <citation type="journal article" name="Front. Microbiol.">
        <title>Sugar Metabolism of the First Thermophilic Planctomycete Thermogutta terrifontis: Comparative Genomic and Transcriptomic Approaches.</title>
        <authorList>
            <person name="Elcheninov A.G."/>
            <person name="Menzel P."/>
            <person name="Gudbergsdottir S.R."/>
            <person name="Slesarev A.I."/>
            <person name="Kadnikov V.V."/>
            <person name="Krogh A."/>
            <person name="Bonch-Osmolovskaya E.A."/>
            <person name="Peng X."/>
            <person name="Kublanov I.V."/>
        </authorList>
    </citation>
    <scope>NUCLEOTIDE SEQUENCE [LARGE SCALE GENOMIC DNA]</scope>
    <source>
        <strain evidence="1 2">R1</strain>
    </source>
</reference>
<keyword evidence="2" id="KW-1185">Reference proteome</keyword>
<gene>
    <name evidence="1" type="ORF">THTE_3725</name>
</gene>
<proteinExistence type="predicted"/>
<dbReference type="PANTHER" id="PTHR30217:SF10">
    <property type="entry name" value="23S RRNA 5-HYDROXYCYTIDINE C2501 SYNTHASE"/>
    <property type="match status" value="1"/>
</dbReference>
<dbReference type="KEGG" id="ttf:THTE_3725"/>
<organism evidence="1 2">
    <name type="scientific">Thermogutta terrifontis</name>
    <dbReference type="NCBI Taxonomy" id="1331910"/>
    <lineage>
        <taxon>Bacteria</taxon>
        <taxon>Pseudomonadati</taxon>
        <taxon>Planctomycetota</taxon>
        <taxon>Planctomycetia</taxon>
        <taxon>Pirellulales</taxon>
        <taxon>Thermoguttaceae</taxon>
        <taxon>Thermogutta</taxon>
    </lineage>
</organism>
<accession>A0A286RK46</accession>
<dbReference type="InterPro" id="IPR001539">
    <property type="entry name" value="Peptidase_U32"/>
</dbReference>
<dbReference type="PROSITE" id="PS01276">
    <property type="entry name" value="PEPTIDASE_U32"/>
    <property type="match status" value="1"/>
</dbReference>
<dbReference type="AlphaFoldDB" id="A0A286RK46"/>
<evidence type="ECO:0000313" key="2">
    <source>
        <dbReference type="Proteomes" id="UP000215086"/>
    </source>
</evidence>
<name>A0A286RK46_9BACT</name>
<dbReference type="SUPFAM" id="SSF51412">
    <property type="entry name" value="Inosine monophosphate dehydrogenase (IMPDH)"/>
    <property type="match status" value="1"/>
</dbReference>
<sequence length="703" mass="77923">MHLDSGRSLEILAPAGDWNALRAAVAAGADAVYFGLQDLNARRRARNFTLEEARRAVDFLHSHGRRAYLTVNTDISYRELGLAIAVLRQAAEIGVDAILVRDPALLAFRKAFPQLEFHFSTQTCMANSADVAAAAELGATRVVLARELSLEEIRRIAQHSPIDLEVFGQGALCFSVSGRCLMSSWVGGRSGNRGLCASPCRVPWSVDGQEVGHPLSMHDLCALEHIVQLHESGVRAVKIEGRLKTADWVARAVGIYRRALAGDSIDELKSEARSLTNYTGRELTDGYLISERTNLTGSNRGRLGRDEMSGEAGDAVADDVAEVLPEGEETAAFPAERKGFEFILGTANKRIECQLRWHGTDVTWEYPKTVVRRVHKAVTAGELCQMVQDRYFQGCAADHVETDDPEFLLVPRTVNAILDRISAEIGRIRRAEKKPIEIDFPEGGSLTASDLQPATTNVRALGDMPNRVRIGIGQLEDFVSRVQPVHLIVEGAGPEDVTTIVQVCRKHVPVVALPPVCFEDDLPQMQELVERCRKARLAVEVNSWGGWWLARRAGIGFEAGPGLGVLNPLAAAFLRKLGARSVTISVEADRRQIEDICAYAPVALSLYVMGRPPLAISRAELPEEFLGRVFADRRDLRMRPAREWGLWVFRPLTPFDWRRLRNDRIRVKHLVVDLVGSPDPVGEWLGLTTRSRPFTFNYFRTLQ</sequence>